<feature type="region of interest" description="Disordered" evidence="1">
    <location>
        <begin position="1"/>
        <end position="21"/>
    </location>
</feature>
<evidence type="ECO:0000313" key="3">
    <source>
        <dbReference type="Proteomes" id="UP001324115"/>
    </source>
</evidence>
<dbReference type="PANTHER" id="PTHR37725:SF1">
    <property type="match status" value="1"/>
</dbReference>
<keyword evidence="3" id="KW-1185">Reference proteome</keyword>
<gene>
    <name evidence="2" type="ORF">RGQ29_017338</name>
</gene>
<feature type="compositionally biased region" description="Basic and acidic residues" evidence="1">
    <location>
        <begin position="1"/>
        <end position="10"/>
    </location>
</feature>
<sequence>MSRDDVRVSPRPEGYPPNEGMKRSIMSLANEVHQFLERPEGYPSPSGEAMEVSTCTENHAYLGAYNDMSLLESGLLQTNIGDMDENCFTFQDKLGKPIDPRLLSVLEYFRELFVRREEVFKKIFPAGLQEEIVELLKKFGTIVSQVKSEKMKVRTLQRSLSIDSPRTPFRKGGEVPLKLEYFKVKTVVLDGCGQGQQGSQGSQSK</sequence>
<evidence type="ECO:0000256" key="1">
    <source>
        <dbReference type="SAM" id="MobiDB-lite"/>
    </source>
</evidence>
<dbReference type="Proteomes" id="UP001324115">
    <property type="component" value="Unassembled WGS sequence"/>
</dbReference>
<protein>
    <submittedName>
        <fullName evidence="2">Uncharacterized protein</fullName>
    </submittedName>
</protein>
<proteinExistence type="predicted"/>
<reference evidence="2 3" key="1">
    <citation type="journal article" date="2023" name="G3 (Bethesda)">
        <title>A haplotype-resolved chromosome-scale genome for Quercus rubra L. provides insights into the genetics of adaptive traits for red oak species.</title>
        <authorList>
            <person name="Kapoor B."/>
            <person name="Jenkins J."/>
            <person name="Schmutz J."/>
            <person name="Zhebentyayeva T."/>
            <person name="Kuelheim C."/>
            <person name="Coggeshall M."/>
            <person name="Heim C."/>
            <person name="Lasky J.R."/>
            <person name="Leites L."/>
            <person name="Islam-Faridi N."/>
            <person name="Romero-Severson J."/>
            <person name="DeLeo V.L."/>
            <person name="Lucas S.M."/>
            <person name="Lazic D."/>
            <person name="Gailing O."/>
            <person name="Carlson J."/>
            <person name="Staton M."/>
        </authorList>
    </citation>
    <scope>NUCLEOTIDE SEQUENCE [LARGE SCALE GENOMIC DNA]</scope>
    <source>
        <strain evidence="2">Pseudo-F2</strain>
    </source>
</reference>
<organism evidence="2 3">
    <name type="scientific">Quercus rubra</name>
    <name type="common">Northern red oak</name>
    <name type="synonym">Quercus borealis</name>
    <dbReference type="NCBI Taxonomy" id="3512"/>
    <lineage>
        <taxon>Eukaryota</taxon>
        <taxon>Viridiplantae</taxon>
        <taxon>Streptophyta</taxon>
        <taxon>Embryophyta</taxon>
        <taxon>Tracheophyta</taxon>
        <taxon>Spermatophyta</taxon>
        <taxon>Magnoliopsida</taxon>
        <taxon>eudicotyledons</taxon>
        <taxon>Gunneridae</taxon>
        <taxon>Pentapetalae</taxon>
        <taxon>rosids</taxon>
        <taxon>fabids</taxon>
        <taxon>Fagales</taxon>
        <taxon>Fagaceae</taxon>
        <taxon>Quercus</taxon>
    </lineage>
</organism>
<accession>A0AAN7IXK4</accession>
<comment type="caution">
    <text evidence="2">The sequence shown here is derived from an EMBL/GenBank/DDBJ whole genome shotgun (WGS) entry which is preliminary data.</text>
</comment>
<evidence type="ECO:0000313" key="2">
    <source>
        <dbReference type="EMBL" id="KAK4593154.1"/>
    </source>
</evidence>
<dbReference type="PANTHER" id="PTHR37725">
    <property type="match status" value="1"/>
</dbReference>
<dbReference type="AlphaFoldDB" id="A0AAN7IXK4"/>
<dbReference type="EMBL" id="JAXUIC010000004">
    <property type="protein sequence ID" value="KAK4593154.1"/>
    <property type="molecule type" value="Genomic_DNA"/>
</dbReference>
<name>A0AAN7IXK4_QUERU</name>